<evidence type="ECO:0000313" key="2">
    <source>
        <dbReference type="Proteomes" id="UP000184356"/>
    </source>
</evidence>
<evidence type="ECO:0000313" key="1">
    <source>
        <dbReference type="EMBL" id="OJJ59546.1"/>
    </source>
</evidence>
<gene>
    <name evidence="1" type="ORF">ASPSYDRAFT_880098</name>
</gene>
<accession>A0A1L9TJF0</accession>
<dbReference type="EMBL" id="KV878585">
    <property type="protein sequence ID" value="OJJ59546.1"/>
    <property type="molecule type" value="Genomic_DNA"/>
</dbReference>
<name>A0A1L9TJF0_9EURO</name>
<dbReference type="AlphaFoldDB" id="A0A1L9TJF0"/>
<keyword evidence="2" id="KW-1185">Reference proteome</keyword>
<protein>
    <submittedName>
        <fullName evidence="1">Uncharacterized protein</fullName>
    </submittedName>
</protein>
<proteinExistence type="predicted"/>
<dbReference type="RefSeq" id="XP_040703352.1">
    <property type="nucleotide sequence ID" value="XM_040851941.1"/>
</dbReference>
<dbReference type="VEuPathDB" id="FungiDB:ASPSYDRAFT_880098"/>
<organism evidence="1 2">
    <name type="scientific">Aspergillus sydowii CBS 593.65</name>
    <dbReference type="NCBI Taxonomy" id="1036612"/>
    <lineage>
        <taxon>Eukaryota</taxon>
        <taxon>Fungi</taxon>
        <taxon>Dikarya</taxon>
        <taxon>Ascomycota</taxon>
        <taxon>Pezizomycotina</taxon>
        <taxon>Eurotiomycetes</taxon>
        <taxon>Eurotiomycetidae</taxon>
        <taxon>Eurotiales</taxon>
        <taxon>Aspergillaceae</taxon>
        <taxon>Aspergillus</taxon>
        <taxon>Aspergillus subgen. Nidulantes</taxon>
    </lineage>
</organism>
<dbReference type="Proteomes" id="UP000184356">
    <property type="component" value="Unassembled WGS sequence"/>
</dbReference>
<reference evidence="2" key="1">
    <citation type="journal article" date="2017" name="Genome Biol.">
        <title>Comparative genomics reveals high biological diversity and specific adaptations in the industrially and medically important fungal genus Aspergillus.</title>
        <authorList>
            <person name="de Vries R.P."/>
            <person name="Riley R."/>
            <person name="Wiebenga A."/>
            <person name="Aguilar-Osorio G."/>
            <person name="Amillis S."/>
            <person name="Uchima C.A."/>
            <person name="Anderluh G."/>
            <person name="Asadollahi M."/>
            <person name="Askin M."/>
            <person name="Barry K."/>
            <person name="Battaglia E."/>
            <person name="Bayram O."/>
            <person name="Benocci T."/>
            <person name="Braus-Stromeyer S.A."/>
            <person name="Caldana C."/>
            <person name="Canovas D."/>
            <person name="Cerqueira G.C."/>
            <person name="Chen F."/>
            <person name="Chen W."/>
            <person name="Choi C."/>
            <person name="Clum A."/>
            <person name="Dos Santos R.A."/>
            <person name="Damasio A.R."/>
            <person name="Diallinas G."/>
            <person name="Emri T."/>
            <person name="Fekete E."/>
            <person name="Flipphi M."/>
            <person name="Freyberg S."/>
            <person name="Gallo A."/>
            <person name="Gournas C."/>
            <person name="Habgood R."/>
            <person name="Hainaut M."/>
            <person name="Harispe M.L."/>
            <person name="Henrissat B."/>
            <person name="Hilden K.S."/>
            <person name="Hope R."/>
            <person name="Hossain A."/>
            <person name="Karabika E."/>
            <person name="Karaffa L."/>
            <person name="Karanyi Z."/>
            <person name="Krasevec N."/>
            <person name="Kuo A."/>
            <person name="Kusch H."/>
            <person name="LaButti K."/>
            <person name="Lagendijk E.L."/>
            <person name="Lapidus A."/>
            <person name="Levasseur A."/>
            <person name="Lindquist E."/>
            <person name="Lipzen A."/>
            <person name="Logrieco A.F."/>
            <person name="MacCabe A."/>
            <person name="Maekelae M.R."/>
            <person name="Malavazi I."/>
            <person name="Melin P."/>
            <person name="Meyer V."/>
            <person name="Mielnichuk N."/>
            <person name="Miskei M."/>
            <person name="Molnar A.P."/>
            <person name="Mule G."/>
            <person name="Ngan C.Y."/>
            <person name="Orejas M."/>
            <person name="Orosz E."/>
            <person name="Ouedraogo J.P."/>
            <person name="Overkamp K.M."/>
            <person name="Park H.-S."/>
            <person name="Perrone G."/>
            <person name="Piumi F."/>
            <person name="Punt P.J."/>
            <person name="Ram A.F."/>
            <person name="Ramon A."/>
            <person name="Rauscher S."/>
            <person name="Record E."/>
            <person name="Riano-Pachon D.M."/>
            <person name="Robert V."/>
            <person name="Roehrig J."/>
            <person name="Ruller R."/>
            <person name="Salamov A."/>
            <person name="Salih N.S."/>
            <person name="Samson R.A."/>
            <person name="Sandor E."/>
            <person name="Sanguinetti M."/>
            <person name="Schuetze T."/>
            <person name="Sepcic K."/>
            <person name="Shelest E."/>
            <person name="Sherlock G."/>
            <person name="Sophianopoulou V."/>
            <person name="Squina F.M."/>
            <person name="Sun H."/>
            <person name="Susca A."/>
            <person name="Todd R.B."/>
            <person name="Tsang A."/>
            <person name="Unkles S.E."/>
            <person name="van de Wiele N."/>
            <person name="van Rossen-Uffink D."/>
            <person name="Oliveira J.V."/>
            <person name="Vesth T.C."/>
            <person name="Visser J."/>
            <person name="Yu J.-H."/>
            <person name="Zhou M."/>
            <person name="Andersen M.R."/>
            <person name="Archer D.B."/>
            <person name="Baker S.E."/>
            <person name="Benoit I."/>
            <person name="Brakhage A.A."/>
            <person name="Braus G.H."/>
            <person name="Fischer R."/>
            <person name="Frisvad J.C."/>
            <person name="Goldman G.H."/>
            <person name="Houbraken J."/>
            <person name="Oakley B."/>
            <person name="Pocsi I."/>
            <person name="Scazzocchio C."/>
            <person name="Seiboth B."/>
            <person name="vanKuyk P.A."/>
            <person name="Wortman J."/>
            <person name="Dyer P.S."/>
            <person name="Grigoriev I.V."/>
        </authorList>
    </citation>
    <scope>NUCLEOTIDE SEQUENCE [LARGE SCALE GENOMIC DNA]</scope>
    <source>
        <strain evidence="2">CBS 593.65</strain>
    </source>
</reference>
<dbReference type="GeneID" id="63768014"/>
<sequence>MIRSYRPAKGNAEALAHYCIRGPRGVTVRAYGTPTRGFFSGSMFSNSAEFRRTPVTSTFFNFGPSTELACYRMVSMLGTVVEGATDYRNFYLFTRTLQKQPSGTKALSLPEVLRYRDRIKKPFYGVFMNAFFSILQKYLKVVLGFTCVVLGPYKLLLYLRGERSVWI</sequence>